<dbReference type="RefSeq" id="WP_141815343.1">
    <property type="nucleotide sequence ID" value="NZ_VFPL01000001.1"/>
</dbReference>
<name>A0A5M9HBY2_9SPHI</name>
<dbReference type="Pfam" id="PF22352">
    <property type="entry name" value="K319L-like_PKD"/>
    <property type="match status" value="1"/>
</dbReference>
<dbReference type="Pfam" id="PF17963">
    <property type="entry name" value="Big_9"/>
    <property type="match status" value="4"/>
</dbReference>
<gene>
    <name evidence="2" type="ORF">F1649_11170</name>
</gene>
<evidence type="ECO:0000313" key="2">
    <source>
        <dbReference type="EMBL" id="KAA8482804.1"/>
    </source>
</evidence>
<dbReference type="NCBIfam" id="TIGR04131">
    <property type="entry name" value="Bac_Flav_CTERM"/>
    <property type="match status" value="1"/>
</dbReference>
<dbReference type="Pfam" id="PF13585">
    <property type="entry name" value="CHU_C"/>
    <property type="match status" value="1"/>
</dbReference>
<dbReference type="OrthoDB" id="5726170at2"/>
<dbReference type="EMBL" id="VWNE01000015">
    <property type="protein sequence ID" value="KAA8482804.1"/>
    <property type="molecule type" value="Genomic_DNA"/>
</dbReference>
<keyword evidence="3" id="KW-1185">Reference proteome</keyword>
<dbReference type="SUPFAM" id="SSF49899">
    <property type="entry name" value="Concanavalin A-like lectins/glucanases"/>
    <property type="match status" value="1"/>
</dbReference>
<sequence>MIKHLRLSVILIFHLISSSYLFAQFPYKESFRNSTAPGITFGGAPPAFLTAAPGTGPNGGSIDKEGEGYLRLTNYGKNQKGYIVSNAEFPSYNGLSVIFEYYTYGGTGADGISLFLFDASVDTFNIGGFGGSLGYAQITTTTPVSPGVSKGYLAIGLDEFGNFSNPTEGRQGGIGRVSGSVTLRGKGNGAALTPDNYKYLTSVRTSTLNPSLPLTFGGNARQPDSSSTGYRRVYMDLVPNPNGGYNITVRITRGGTSPTTVTVINNFYYPEPAPANLRYGIASSTGDQTNFHEIRNVFIDVFDVNNISKPNALNDALTLCSGKVAVLDVTANDVSPNAGGTINKASVDLDPTVTGIQSTYTVPGKGTFSYNSDGTVSFTPESSFTGNVIGYYSVKDSYGKTSDPAEIVVTYSPPPAQPDAGRDTLVNTLFPNASVILRGSDPQNNIGKWTQVSGPNTAVFSNISIQNPLVSNLTGGTYVFRWSVSTAAGCELFDDVQINVNHTPVAANDSVTTSLNTITTIPILANDTDPDGNNTLVKSSVRIIFTPLHGTVSIDPVTGVANYRPNEDYSGYDSFSYAVKDNFGAESNQATVSIAVNVKPEGTGDNTYTSSETPVKINVLTNDKGKTGSIVLKHTDPVNGIVVVNPDSTITYTPTAGFSGKDSFTYKLKNKEGLESDPITVTVNVRPVGSSDSRTTPVNTSVSIAVKDNDISKTGTTVMPASTPLHGSISVNANGIITYTPANNYSGTDIFTYRLRAADGLESDAITVNIMVKGVPEKAPDIEADVSDGKPTVITIPVVPGSTVVITSPPKHGTVTIDPVTGEVIYTPEPGYTGPDDFSYVIRDPDGNESAPGRVIIEVSRPAKIGLAKALTSMTKNAEGSFNLRFTFTVVNYGDHRINQLSLTDDLAGVFPSATITVNSIRSDGTLVVNDAYNGSTNKELLLPSSYIAARWKEVIELEVTVVLSNEGGSYYNFAYIEGVAENTGNKTEDQSTNGLSPDPVNSGDPAPSELTPVKLVKQPLFVPGGFSPNGDGINDYFVVENAMGKQVSLEVFNRWGNRVYRSQNYQNDWNGRCTEGIHIGEDLPVGTYYFILVIDNKDKQVGYITINR</sequence>
<dbReference type="InterPro" id="IPR013783">
    <property type="entry name" value="Ig-like_fold"/>
</dbReference>
<accession>A0A5M9HBY2</accession>
<reference evidence="2 3" key="1">
    <citation type="submission" date="2019-09" db="EMBL/GenBank/DDBJ databases">
        <title>Pararcticibacter amylolyticus gen. nov., sp. nov., isolated from a rottenly hemp rope, and reclassification of Pedobacter tournemirensis as Pararcticibacter tournemirensis comb. nov.</title>
        <authorList>
            <person name="Cai Y."/>
        </authorList>
    </citation>
    <scope>NUCLEOTIDE SEQUENCE [LARGE SCALE GENOMIC DNA]</scope>
    <source>
        <strain evidence="2 3">TF5-37.2-LB10</strain>
    </source>
</reference>
<dbReference type="AlphaFoldDB" id="A0A5M9HBY2"/>
<dbReference type="InterPro" id="IPR026341">
    <property type="entry name" value="T9SS_type_B"/>
</dbReference>
<dbReference type="GO" id="GO:0005975">
    <property type="term" value="P:carbohydrate metabolic process"/>
    <property type="evidence" value="ECO:0007669"/>
    <property type="project" value="UniProtKB-ARBA"/>
</dbReference>
<dbReference type="NCBIfam" id="NF012211">
    <property type="entry name" value="tand_rpt_95"/>
    <property type="match status" value="5"/>
</dbReference>
<comment type="caution">
    <text evidence="2">The sequence shown here is derived from an EMBL/GenBank/DDBJ whole genome shotgun (WGS) entry which is preliminary data.</text>
</comment>
<dbReference type="Gene3D" id="2.60.40.3440">
    <property type="match status" value="3"/>
</dbReference>
<dbReference type="InterPro" id="IPR013320">
    <property type="entry name" value="ConA-like_dom_sf"/>
</dbReference>
<dbReference type="GO" id="GO:0004553">
    <property type="term" value="F:hydrolase activity, hydrolyzing O-glycosyl compounds"/>
    <property type="evidence" value="ECO:0007669"/>
    <property type="project" value="UniProtKB-ARBA"/>
</dbReference>
<feature type="compositionally biased region" description="Polar residues" evidence="1">
    <location>
        <begin position="985"/>
        <end position="996"/>
    </location>
</feature>
<evidence type="ECO:0000256" key="1">
    <source>
        <dbReference type="SAM" id="MobiDB-lite"/>
    </source>
</evidence>
<dbReference type="Proteomes" id="UP000322918">
    <property type="component" value="Unassembled WGS sequence"/>
</dbReference>
<organism evidence="2 3">
    <name type="scientific">Arcticibacter tournemirensis</name>
    <dbReference type="NCBI Taxonomy" id="699437"/>
    <lineage>
        <taxon>Bacteria</taxon>
        <taxon>Pseudomonadati</taxon>
        <taxon>Bacteroidota</taxon>
        <taxon>Sphingobacteriia</taxon>
        <taxon>Sphingobacteriales</taxon>
        <taxon>Sphingobacteriaceae</taxon>
        <taxon>Arcticibacter</taxon>
    </lineage>
</organism>
<proteinExistence type="predicted"/>
<evidence type="ECO:0000313" key="3">
    <source>
        <dbReference type="Proteomes" id="UP000322918"/>
    </source>
</evidence>
<feature type="region of interest" description="Disordered" evidence="1">
    <location>
        <begin position="985"/>
        <end position="1010"/>
    </location>
</feature>
<dbReference type="Gene3D" id="2.60.40.10">
    <property type="entry name" value="Immunoglobulins"/>
    <property type="match status" value="1"/>
</dbReference>
<protein>
    <submittedName>
        <fullName evidence="2">Tandem-95 repeat protein</fullName>
    </submittedName>
</protein>